<name>A0A948T9Q5_9BACT</name>
<evidence type="ECO:0000313" key="3">
    <source>
        <dbReference type="Proteomes" id="UP000783796"/>
    </source>
</evidence>
<dbReference type="Proteomes" id="UP000783796">
    <property type="component" value="Unassembled WGS sequence"/>
</dbReference>
<dbReference type="PANTHER" id="PTHR18964">
    <property type="entry name" value="ROK (REPRESSOR, ORF, KINASE) FAMILY"/>
    <property type="match status" value="1"/>
</dbReference>
<dbReference type="InterPro" id="IPR000600">
    <property type="entry name" value="ROK"/>
</dbReference>
<proteinExistence type="inferred from homology"/>
<reference evidence="2" key="1">
    <citation type="journal article" date="2021" name="PeerJ">
        <title>Extensive microbial diversity within the chicken gut microbiome revealed by metagenomics and culture.</title>
        <authorList>
            <person name="Gilroy R."/>
            <person name="Ravi A."/>
            <person name="Getino M."/>
            <person name="Pursley I."/>
            <person name="Horton D.L."/>
            <person name="Alikhan N.F."/>
            <person name="Baker D."/>
            <person name="Gharbi K."/>
            <person name="Hall N."/>
            <person name="Watson M."/>
            <person name="Adriaenssens E.M."/>
            <person name="Foster-Nyarko E."/>
            <person name="Jarju S."/>
            <person name="Secka A."/>
            <person name="Antonio M."/>
            <person name="Oren A."/>
            <person name="Chaudhuri R.R."/>
            <person name="La Ragione R."/>
            <person name="Hildebrand F."/>
            <person name="Pallen M.J."/>
        </authorList>
    </citation>
    <scope>NUCLEOTIDE SEQUENCE</scope>
    <source>
        <strain evidence="2">G4-2901</strain>
    </source>
</reference>
<protein>
    <submittedName>
        <fullName evidence="2">ROK family protein</fullName>
    </submittedName>
</protein>
<dbReference type="AlphaFoldDB" id="A0A948T9Q5"/>
<dbReference type="PANTHER" id="PTHR18964:SF149">
    <property type="entry name" value="BIFUNCTIONAL UDP-N-ACETYLGLUCOSAMINE 2-EPIMERASE_N-ACETYLMANNOSAMINE KINASE"/>
    <property type="match status" value="1"/>
</dbReference>
<dbReference type="SUPFAM" id="SSF46785">
    <property type="entry name" value="Winged helix' DNA-binding domain"/>
    <property type="match status" value="1"/>
</dbReference>
<dbReference type="InterPro" id="IPR049874">
    <property type="entry name" value="ROK_cs"/>
</dbReference>
<dbReference type="Gene3D" id="1.10.10.10">
    <property type="entry name" value="Winged helix-like DNA-binding domain superfamily/Winged helix DNA-binding domain"/>
    <property type="match status" value="1"/>
</dbReference>
<sequence>MDRSKNKFKITPKELLEFFIERGELTVPLISKEMDLSMPTTNKLISYLYENNYIINAGKGERNEGRPPSLYTVNNNIGLFMGVDIKKDYINFSIMDFGGNIKKNKTCKYVLENSSRGLKNLCNLINDIIKEWGINKTLLKYIGINIPGRIHSEEGISHTYFSFLDDPITEVLEYELNLKIVIENDTRAMFLGELFLEKYKEKNIVFINIGWGLGSALLVNGETVRGKDGFAGELGHFYAYDNEILCHCGKKGCLETEVSGSALYRKLMESLKKGKSSILSQKFNNNDKITLSDIIEATNSEDLLCIDIVENIGSELGKHVANLINLLNPELIIIGGSLAATGDYFFLPLRSSVKKYTLKIVNRNTNMVLSKLNENSGSIGACFIARENFLKEMVV</sequence>
<reference evidence="2" key="2">
    <citation type="submission" date="2021-04" db="EMBL/GenBank/DDBJ databases">
        <authorList>
            <person name="Gilroy R."/>
        </authorList>
    </citation>
    <scope>NUCLEOTIDE SEQUENCE</scope>
    <source>
        <strain evidence="2">G4-2901</strain>
    </source>
</reference>
<evidence type="ECO:0000256" key="1">
    <source>
        <dbReference type="ARBA" id="ARBA00006479"/>
    </source>
</evidence>
<dbReference type="PROSITE" id="PS01125">
    <property type="entry name" value="ROK"/>
    <property type="match status" value="1"/>
</dbReference>
<dbReference type="Pfam" id="PF00480">
    <property type="entry name" value="ROK"/>
    <property type="match status" value="1"/>
</dbReference>
<dbReference type="SUPFAM" id="SSF53067">
    <property type="entry name" value="Actin-like ATPase domain"/>
    <property type="match status" value="1"/>
</dbReference>
<evidence type="ECO:0000313" key="2">
    <source>
        <dbReference type="EMBL" id="MBU3836929.1"/>
    </source>
</evidence>
<organism evidence="2 3">
    <name type="scientific">Candidatus Phocaeicola faecigallinarum</name>
    <dbReference type="NCBI Taxonomy" id="2838732"/>
    <lineage>
        <taxon>Bacteria</taxon>
        <taxon>Pseudomonadati</taxon>
        <taxon>Bacteroidota</taxon>
        <taxon>Bacteroidia</taxon>
        <taxon>Bacteroidales</taxon>
        <taxon>Bacteroidaceae</taxon>
        <taxon>Phocaeicola</taxon>
    </lineage>
</organism>
<comment type="similarity">
    <text evidence="1">Belongs to the ROK (NagC/XylR) family.</text>
</comment>
<dbReference type="Gene3D" id="3.30.420.40">
    <property type="match status" value="2"/>
</dbReference>
<gene>
    <name evidence="2" type="ORF">H9777_01100</name>
</gene>
<comment type="caution">
    <text evidence="2">The sequence shown here is derived from an EMBL/GenBank/DDBJ whole genome shotgun (WGS) entry which is preliminary data.</text>
</comment>
<dbReference type="InterPro" id="IPR043129">
    <property type="entry name" value="ATPase_NBD"/>
</dbReference>
<accession>A0A948T9Q5</accession>
<dbReference type="InterPro" id="IPR036390">
    <property type="entry name" value="WH_DNA-bd_sf"/>
</dbReference>
<dbReference type="EMBL" id="JAHLFW010000008">
    <property type="protein sequence ID" value="MBU3836929.1"/>
    <property type="molecule type" value="Genomic_DNA"/>
</dbReference>
<dbReference type="InterPro" id="IPR036388">
    <property type="entry name" value="WH-like_DNA-bd_sf"/>
</dbReference>